<evidence type="ECO:0000259" key="1">
    <source>
        <dbReference type="Pfam" id="PF13392"/>
    </source>
</evidence>
<dbReference type="Proteomes" id="UP001642409">
    <property type="component" value="Unassembled WGS sequence"/>
</dbReference>
<accession>A0ABP1MD96</accession>
<proteinExistence type="predicted"/>
<organism evidence="2 3">
    <name type="scientific">Hexamita inflata</name>
    <dbReference type="NCBI Taxonomy" id="28002"/>
    <lineage>
        <taxon>Eukaryota</taxon>
        <taxon>Metamonada</taxon>
        <taxon>Diplomonadida</taxon>
        <taxon>Hexamitidae</taxon>
        <taxon>Hexamitinae</taxon>
        <taxon>Hexamita</taxon>
    </lineage>
</organism>
<keyword evidence="3" id="KW-1185">Reference proteome</keyword>
<evidence type="ECO:0000313" key="3">
    <source>
        <dbReference type="Proteomes" id="UP001642409"/>
    </source>
</evidence>
<evidence type="ECO:0000313" key="2">
    <source>
        <dbReference type="EMBL" id="CAL6102621.1"/>
    </source>
</evidence>
<gene>
    <name evidence="2" type="ORF">HINF_LOCUS71753</name>
</gene>
<name>A0ABP1MD96_9EUKA</name>
<dbReference type="EMBL" id="CAXDID020000557">
    <property type="protein sequence ID" value="CAL6102621.1"/>
    <property type="molecule type" value="Genomic_DNA"/>
</dbReference>
<feature type="domain" description="HNH nuclease" evidence="1">
    <location>
        <begin position="51"/>
        <end position="95"/>
    </location>
</feature>
<dbReference type="Pfam" id="PF13392">
    <property type="entry name" value="HNH_3"/>
    <property type="match status" value="1"/>
</dbReference>
<sequence>MQFKQITGYENYIVYENGQVMNINNGKVLKQNLVKDYLQITLYKNKNRKNYFIHSLVAQEFIGQKPEEFDTDHCDRNSLNNHYTNLRYISRSNNHKNKSSYKGNEAIYLDEISECCLEITEYNQHKFENYFLNPYTYEMFYYNNFQFRQLNLLNHNGFMCYSVRNKQNISIKISLNKLKNDYKVL</sequence>
<comment type="caution">
    <text evidence="2">The sequence shown here is derived from an EMBL/GenBank/DDBJ whole genome shotgun (WGS) entry which is preliminary data.</text>
</comment>
<dbReference type="SUPFAM" id="SSF54060">
    <property type="entry name" value="His-Me finger endonucleases"/>
    <property type="match status" value="1"/>
</dbReference>
<dbReference type="InterPro" id="IPR003615">
    <property type="entry name" value="HNH_nuc"/>
</dbReference>
<reference evidence="2 3" key="1">
    <citation type="submission" date="2024-07" db="EMBL/GenBank/DDBJ databases">
        <authorList>
            <person name="Akdeniz Z."/>
        </authorList>
    </citation>
    <scope>NUCLEOTIDE SEQUENCE [LARGE SCALE GENOMIC DNA]</scope>
</reference>
<dbReference type="Gene3D" id="3.90.75.20">
    <property type="match status" value="1"/>
</dbReference>
<protein>
    <recommendedName>
        <fullName evidence="1">HNH nuclease domain-containing protein</fullName>
    </recommendedName>
</protein>
<dbReference type="InterPro" id="IPR044925">
    <property type="entry name" value="His-Me_finger_sf"/>
</dbReference>